<evidence type="ECO:0000256" key="1">
    <source>
        <dbReference type="SAM" id="MobiDB-lite"/>
    </source>
</evidence>
<name>A0ABD3Q286_9STRA</name>
<comment type="caution">
    <text evidence="2">The sequence shown here is derived from an EMBL/GenBank/DDBJ whole genome shotgun (WGS) entry which is preliminary data.</text>
</comment>
<proteinExistence type="predicted"/>
<organism evidence="2 3">
    <name type="scientific">Cyclotella cryptica</name>
    <dbReference type="NCBI Taxonomy" id="29204"/>
    <lineage>
        <taxon>Eukaryota</taxon>
        <taxon>Sar</taxon>
        <taxon>Stramenopiles</taxon>
        <taxon>Ochrophyta</taxon>
        <taxon>Bacillariophyta</taxon>
        <taxon>Coscinodiscophyceae</taxon>
        <taxon>Thalassiosirophycidae</taxon>
        <taxon>Stephanodiscales</taxon>
        <taxon>Stephanodiscaceae</taxon>
        <taxon>Cyclotella</taxon>
    </lineage>
</organism>
<dbReference type="InterPro" id="IPR036514">
    <property type="entry name" value="SGNH_hydro_sf"/>
</dbReference>
<dbReference type="InterPro" id="IPR001087">
    <property type="entry name" value="GDSL"/>
</dbReference>
<gene>
    <name evidence="2" type="ORF">HJC23_013318</name>
</gene>
<evidence type="ECO:0000313" key="2">
    <source>
        <dbReference type="EMBL" id="KAL3793756.1"/>
    </source>
</evidence>
<dbReference type="SUPFAM" id="SSF52266">
    <property type="entry name" value="SGNH hydrolase"/>
    <property type="match status" value="1"/>
</dbReference>
<evidence type="ECO:0008006" key="4">
    <source>
        <dbReference type="Google" id="ProtNLM"/>
    </source>
</evidence>
<dbReference type="Pfam" id="PF00657">
    <property type="entry name" value="Lipase_GDSL"/>
    <property type="match status" value="1"/>
</dbReference>
<evidence type="ECO:0000313" key="3">
    <source>
        <dbReference type="Proteomes" id="UP001516023"/>
    </source>
</evidence>
<dbReference type="Proteomes" id="UP001516023">
    <property type="component" value="Unassembled WGS sequence"/>
</dbReference>
<dbReference type="EMBL" id="JABMIG020000088">
    <property type="protein sequence ID" value="KAL3793756.1"/>
    <property type="molecule type" value="Genomic_DNA"/>
</dbReference>
<protein>
    <recommendedName>
        <fullName evidence="4">SGNH hydrolase-type esterase domain-containing protein</fullName>
    </recommendedName>
</protein>
<keyword evidence="3" id="KW-1185">Reference proteome</keyword>
<dbReference type="PANTHER" id="PTHR30383">
    <property type="entry name" value="THIOESTERASE 1/PROTEASE 1/LYSOPHOSPHOLIPASE L1"/>
    <property type="match status" value="1"/>
</dbReference>
<reference evidence="2 3" key="1">
    <citation type="journal article" date="2020" name="G3 (Bethesda)">
        <title>Improved Reference Genome for Cyclotella cryptica CCMP332, a Model for Cell Wall Morphogenesis, Salinity Adaptation, and Lipid Production in Diatoms (Bacillariophyta).</title>
        <authorList>
            <person name="Roberts W.R."/>
            <person name="Downey K.M."/>
            <person name="Ruck E.C."/>
            <person name="Traller J.C."/>
            <person name="Alverson A.J."/>
        </authorList>
    </citation>
    <scope>NUCLEOTIDE SEQUENCE [LARGE SCALE GENOMIC DNA]</scope>
    <source>
        <strain evidence="2 3">CCMP332</strain>
    </source>
</reference>
<dbReference type="PANTHER" id="PTHR30383:SF5">
    <property type="entry name" value="SGNH HYDROLASE-TYPE ESTERASE DOMAIN-CONTAINING PROTEIN"/>
    <property type="match status" value="1"/>
</dbReference>
<sequence length="647" mass="72873">MIFPPSTHQRFDVWHTHVPHVSRQYSRPYRMSNFGLGMNVDSFAETNALLVAGVSCMISSTQTVIPTIVDALSNLVISLTSYAATIASMVLRLSIRFQDLGETLLTAFLILSILQAGVALYQYRYDARGQLVFPDGPTLGVEDYFADTEHSRSDTESKPEKAEKNGNEVKDEAKEDGDAVKPDIYSTPYFLQKLNKSLLLLLPWITSNIHNLLTKNSHLFHIGFIITLVRFLEDTMLGSDDGDYNSHDDDPNAILPPNTTSFELNDQNEETGGWNWNFLGWLAREQNYKATKYSSDRVKGEVISTAFPSLLEKLAENNKDPLRVLVIGDSLAVGIGCIEVFDPTKVNSTPMALVENITPLPQQVKSNKSQTPVFPQMLARTLSYYCHRPVHWRSGGVDGGDINDIRKFCMDIIRHECAAANNGRNSIKLQNADRPYLSGPPDIIVVLFGMNDLKNLVSINFLPQIFHRDKAEDGGGGIAYHFRRGMEALINDIRSYSPNAYIVFPQLPIQTFHKNSIVNILPLGVVVDSMVGYWEGQKRRVMEGKNRKKGTISERNTMYIDLDAKEIADWYSTNNREVNGNNLTERNVIANECYDDIQDDVLISADGVHPNKRMYAKWSETVGKKIFQRIIPQLELIEQKQQMVANQ</sequence>
<dbReference type="AlphaFoldDB" id="A0ABD3Q286"/>
<accession>A0ABD3Q286</accession>
<feature type="region of interest" description="Disordered" evidence="1">
    <location>
        <begin position="149"/>
        <end position="177"/>
    </location>
</feature>
<dbReference type="InterPro" id="IPR051532">
    <property type="entry name" value="Ester_Hydrolysis_Enzymes"/>
</dbReference>
<dbReference type="Gene3D" id="3.40.50.1110">
    <property type="entry name" value="SGNH hydrolase"/>
    <property type="match status" value="1"/>
</dbReference>